<dbReference type="SUPFAM" id="SSF55781">
    <property type="entry name" value="GAF domain-like"/>
    <property type="match status" value="1"/>
</dbReference>
<evidence type="ECO:0000313" key="4">
    <source>
        <dbReference type="EMBL" id="GAA2482853.1"/>
    </source>
</evidence>
<dbReference type="Pfam" id="PF13185">
    <property type="entry name" value="GAF_2"/>
    <property type="match status" value="1"/>
</dbReference>
<dbReference type="Gene3D" id="3.30.450.40">
    <property type="match status" value="1"/>
</dbReference>
<dbReference type="SMART" id="SM01012">
    <property type="entry name" value="ANTAR"/>
    <property type="match status" value="1"/>
</dbReference>
<gene>
    <name evidence="4" type="ORF">GCM10010276_20210</name>
</gene>
<evidence type="ECO:0000256" key="1">
    <source>
        <dbReference type="ARBA" id="ARBA00023015"/>
    </source>
</evidence>
<dbReference type="PIRSF" id="PIRSF036625">
    <property type="entry name" value="GAF_ANTAR"/>
    <property type="match status" value="1"/>
</dbReference>
<dbReference type="InterPro" id="IPR029016">
    <property type="entry name" value="GAF-like_dom_sf"/>
</dbReference>
<evidence type="ECO:0000259" key="3">
    <source>
        <dbReference type="SMART" id="SM01012"/>
    </source>
</evidence>
<name>A0ABN3LHN2_STRLO</name>
<keyword evidence="2" id="KW-0804">Transcription</keyword>
<proteinExistence type="predicted"/>
<protein>
    <submittedName>
        <fullName evidence="4">GAF domain-containing protein</fullName>
    </submittedName>
</protein>
<evidence type="ECO:0000313" key="5">
    <source>
        <dbReference type="Proteomes" id="UP001501777"/>
    </source>
</evidence>
<comment type="caution">
    <text evidence="4">The sequence shown here is derived from an EMBL/GenBank/DDBJ whole genome shotgun (WGS) entry which is preliminary data.</text>
</comment>
<dbReference type="InterPro" id="IPR005561">
    <property type="entry name" value="ANTAR"/>
</dbReference>
<dbReference type="InterPro" id="IPR012074">
    <property type="entry name" value="GAF_ANTAR"/>
</dbReference>
<keyword evidence="1" id="KW-0805">Transcription regulation</keyword>
<accession>A0ABN3LHN2</accession>
<reference evidence="5" key="1">
    <citation type="journal article" date="2019" name="Int. J. Syst. Evol. Microbiol.">
        <title>The Global Catalogue of Microorganisms (GCM) 10K type strain sequencing project: providing services to taxonomists for standard genome sequencing and annotation.</title>
        <authorList>
            <consortium name="The Broad Institute Genomics Platform"/>
            <consortium name="The Broad Institute Genome Sequencing Center for Infectious Disease"/>
            <person name="Wu L."/>
            <person name="Ma J."/>
        </authorList>
    </citation>
    <scope>NUCLEOTIDE SEQUENCE [LARGE SCALE GENOMIC DNA]</scope>
    <source>
        <strain evidence="5">JCM 4395</strain>
    </source>
</reference>
<organism evidence="4 5">
    <name type="scientific">Streptomyces longisporus</name>
    <dbReference type="NCBI Taxonomy" id="1948"/>
    <lineage>
        <taxon>Bacteria</taxon>
        <taxon>Bacillati</taxon>
        <taxon>Actinomycetota</taxon>
        <taxon>Actinomycetes</taxon>
        <taxon>Kitasatosporales</taxon>
        <taxon>Streptomycetaceae</taxon>
        <taxon>Streptomyces</taxon>
    </lineage>
</organism>
<sequence>MSVDGASGDREPSETEERARVTETLTAAAKGLSPDDVPQALCRACVELLPVTGASVSIASGRTVRATWCASDSTAARLAEAQYTLGDGPCQSAIERAAAVLADDLTKAPDSGRWPVFAHEAVELGVRAVFSLPLGLGGATIGTLDLYRHTPGALSSRDLRIALWARDAVTFALVNLHAGYDADERAVGEGVASWMEASESDHSEVYQAVGMVMVQLRLGAEQALDRMRARAFAQGRTVTEVAHDILVRTLRLGSETEGGAEDAGRRDAGDD</sequence>
<dbReference type="Gene3D" id="1.10.10.10">
    <property type="entry name" value="Winged helix-like DNA-binding domain superfamily/Winged helix DNA-binding domain"/>
    <property type="match status" value="1"/>
</dbReference>
<feature type="domain" description="ANTAR" evidence="3">
    <location>
        <begin position="191"/>
        <end position="246"/>
    </location>
</feature>
<dbReference type="InterPro" id="IPR036388">
    <property type="entry name" value="WH-like_DNA-bd_sf"/>
</dbReference>
<dbReference type="InterPro" id="IPR003018">
    <property type="entry name" value="GAF"/>
</dbReference>
<dbReference type="RefSeq" id="WP_344399796.1">
    <property type="nucleotide sequence ID" value="NZ_BAAASG010000006.1"/>
</dbReference>
<dbReference type="Pfam" id="PF03861">
    <property type="entry name" value="ANTAR"/>
    <property type="match status" value="1"/>
</dbReference>
<dbReference type="EMBL" id="BAAASG010000006">
    <property type="protein sequence ID" value="GAA2482853.1"/>
    <property type="molecule type" value="Genomic_DNA"/>
</dbReference>
<dbReference type="Proteomes" id="UP001501777">
    <property type="component" value="Unassembled WGS sequence"/>
</dbReference>
<keyword evidence="5" id="KW-1185">Reference proteome</keyword>
<evidence type="ECO:0000256" key="2">
    <source>
        <dbReference type="ARBA" id="ARBA00023163"/>
    </source>
</evidence>